<dbReference type="InterPro" id="IPR012337">
    <property type="entry name" value="RNaseH-like_sf"/>
</dbReference>
<proteinExistence type="predicted"/>
<dbReference type="OrthoDB" id="6611240at2759"/>
<dbReference type="Pfam" id="PF05699">
    <property type="entry name" value="Dimer_Tnp_hAT"/>
    <property type="match status" value="1"/>
</dbReference>
<sequence>MQTWVDLDKMLKSETTVNSQKLRLLEAEKTIGSSKKLFHHGNGNSLKAIEMISTVDAVIREHVEHVEKKVPHYLGEIFTFEVITGETENESGIDGLELFNELKQLKLFSLPCYKLQDPLDVLQYLLENDPSSVFPNLIIALRILLTLAVSVASSERSFSKLKLIKDYPRSTMLQERLSGLAILAIECETLEEIKTEGIIKEYATVKSRRKI</sequence>
<protein>
    <recommendedName>
        <fullName evidence="1">HAT C-terminal dimerisation domain-containing protein</fullName>
    </recommendedName>
</protein>
<feature type="domain" description="HAT C-terminal dimerisation" evidence="1">
    <location>
        <begin position="108"/>
        <end position="186"/>
    </location>
</feature>
<dbReference type="EMBL" id="VTPC01007370">
    <property type="protein sequence ID" value="KAF2894072.1"/>
    <property type="molecule type" value="Genomic_DNA"/>
</dbReference>
<accession>A0A8K0G9V6</accession>
<dbReference type="PANTHER" id="PTHR45749:SF35">
    <property type="entry name" value="AC-LIKE TRANSPOSASE-RELATED"/>
    <property type="match status" value="1"/>
</dbReference>
<reference evidence="2" key="1">
    <citation type="submission" date="2019-08" db="EMBL/GenBank/DDBJ databases">
        <title>The genome of the North American firefly Photinus pyralis.</title>
        <authorList>
            <consortium name="Photinus pyralis genome working group"/>
            <person name="Fallon T.R."/>
            <person name="Sander Lower S.E."/>
            <person name="Weng J.-K."/>
        </authorList>
    </citation>
    <scope>NUCLEOTIDE SEQUENCE</scope>
    <source>
        <strain evidence="2">TRF0915ILg1</strain>
        <tissue evidence="2">Whole body</tissue>
    </source>
</reference>
<dbReference type="SUPFAM" id="SSF53098">
    <property type="entry name" value="Ribonuclease H-like"/>
    <property type="match status" value="1"/>
</dbReference>
<dbReference type="Proteomes" id="UP000801492">
    <property type="component" value="Unassembled WGS sequence"/>
</dbReference>
<comment type="caution">
    <text evidence="2">The sequence shown here is derived from an EMBL/GenBank/DDBJ whole genome shotgun (WGS) entry which is preliminary data.</text>
</comment>
<evidence type="ECO:0000259" key="1">
    <source>
        <dbReference type="Pfam" id="PF05699"/>
    </source>
</evidence>
<dbReference type="GO" id="GO:0046983">
    <property type="term" value="F:protein dimerization activity"/>
    <property type="evidence" value="ECO:0007669"/>
    <property type="project" value="InterPro"/>
</dbReference>
<evidence type="ECO:0000313" key="2">
    <source>
        <dbReference type="EMBL" id="KAF2894072.1"/>
    </source>
</evidence>
<organism evidence="2 3">
    <name type="scientific">Ignelater luminosus</name>
    <name type="common">Cucubano</name>
    <name type="synonym">Pyrophorus luminosus</name>
    <dbReference type="NCBI Taxonomy" id="2038154"/>
    <lineage>
        <taxon>Eukaryota</taxon>
        <taxon>Metazoa</taxon>
        <taxon>Ecdysozoa</taxon>
        <taxon>Arthropoda</taxon>
        <taxon>Hexapoda</taxon>
        <taxon>Insecta</taxon>
        <taxon>Pterygota</taxon>
        <taxon>Neoptera</taxon>
        <taxon>Endopterygota</taxon>
        <taxon>Coleoptera</taxon>
        <taxon>Polyphaga</taxon>
        <taxon>Elateriformia</taxon>
        <taxon>Elateroidea</taxon>
        <taxon>Elateridae</taxon>
        <taxon>Agrypninae</taxon>
        <taxon>Pyrophorini</taxon>
        <taxon>Ignelater</taxon>
    </lineage>
</organism>
<dbReference type="PANTHER" id="PTHR45749">
    <property type="match status" value="1"/>
</dbReference>
<dbReference type="InterPro" id="IPR008906">
    <property type="entry name" value="HATC_C_dom"/>
</dbReference>
<dbReference type="AlphaFoldDB" id="A0A8K0G9V6"/>
<evidence type="ECO:0000313" key="3">
    <source>
        <dbReference type="Proteomes" id="UP000801492"/>
    </source>
</evidence>
<keyword evidence="3" id="KW-1185">Reference proteome</keyword>
<gene>
    <name evidence="2" type="ORF">ILUMI_12105</name>
</gene>
<name>A0A8K0G9V6_IGNLU</name>